<dbReference type="Proteomes" id="UP000253934">
    <property type="component" value="Unassembled WGS sequence"/>
</dbReference>
<keyword evidence="1" id="KW-0732">Signal</keyword>
<proteinExistence type="predicted"/>
<dbReference type="EMBL" id="QOVW01000084">
    <property type="protein sequence ID" value="RDB35479.1"/>
    <property type="molecule type" value="Genomic_DNA"/>
</dbReference>
<accession>A0A369KLG4</accession>
<sequence length="292" mass="33657">MNLNIMCIFLLIISTFFSFNAFAHLYGAKVTINNDTEDDLEVVFFPAALRGAKFNFIHEDPSGNKSINLITTIARVRVPLKPNSKKIVYVDNVSSHEKITIRYAIYSKKLLVPKEPSPIVKDMSVYKSLEDYYEKQVHHYPPSTPPEQIIDDFNVFYSFSQVKKHLENQDFLEITDSNYSVDSRGSTSSADTPSNSGNFFYIKGSKVIDDIGQEHAYMYAYFDKRFPRLNYFKHTSEKMPLYYRVEATPDLYSANFDTAVGDFADLTLTVRYVCGLKLHQIYEGMKIPQFCY</sequence>
<reference evidence="2" key="1">
    <citation type="submission" date="2018-04" db="EMBL/GenBank/DDBJ databases">
        <title>Draft genome sequence of the Candidatus Spirobacillus cienkowskii, a pathogen of freshwater Daphnia species, reconstructed from hemolymph metagenomic reads.</title>
        <authorList>
            <person name="Bresciani L."/>
            <person name="Lemos L.N."/>
            <person name="Wale N."/>
            <person name="Lin J.Y."/>
            <person name="Fernandes G.R."/>
            <person name="Duffy M.A."/>
            <person name="Rodrigues J.M."/>
        </authorList>
    </citation>
    <scope>NUCLEOTIDE SEQUENCE [LARGE SCALE GENOMIC DNA]</scope>
    <source>
        <strain evidence="2">Binning01</strain>
    </source>
</reference>
<evidence type="ECO:0000256" key="1">
    <source>
        <dbReference type="SAM" id="SignalP"/>
    </source>
</evidence>
<protein>
    <recommendedName>
        <fullName evidence="4">DUF4138 domain-containing protein</fullName>
    </recommendedName>
</protein>
<feature type="chain" id="PRO_5016794722" description="DUF4138 domain-containing protein" evidence="1">
    <location>
        <begin position="24"/>
        <end position="292"/>
    </location>
</feature>
<evidence type="ECO:0000313" key="2">
    <source>
        <dbReference type="EMBL" id="RDB35479.1"/>
    </source>
</evidence>
<comment type="caution">
    <text evidence="2">The sequence shown here is derived from an EMBL/GenBank/DDBJ whole genome shotgun (WGS) entry which is preliminary data.</text>
</comment>
<evidence type="ECO:0000313" key="3">
    <source>
        <dbReference type="Proteomes" id="UP000253934"/>
    </source>
</evidence>
<feature type="signal peptide" evidence="1">
    <location>
        <begin position="1"/>
        <end position="23"/>
    </location>
</feature>
<name>A0A369KLG4_9BACT</name>
<evidence type="ECO:0008006" key="4">
    <source>
        <dbReference type="Google" id="ProtNLM"/>
    </source>
</evidence>
<dbReference type="RefSeq" id="WP_338637362.1">
    <property type="nucleotide sequence ID" value="NZ_CP146516.1"/>
</dbReference>
<organism evidence="2 3">
    <name type="scientific">Spirobacillus cienkowskii</name>
    <dbReference type="NCBI Taxonomy" id="495820"/>
    <lineage>
        <taxon>Bacteria</taxon>
        <taxon>Pseudomonadati</taxon>
        <taxon>Bdellovibrionota</taxon>
        <taxon>Oligoflexia</taxon>
        <taxon>Silvanigrellales</taxon>
        <taxon>Spirobacillus</taxon>
    </lineage>
</organism>
<keyword evidence="3" id="KW-1185">Reference proteome</keyword>
<gene>
    <name evidence="2" type="ORF">DCC88_09915</name>
</gene>
<dbReference type="AlphaFoldDB" id="A0A369KLG4"/>